<gene>
    <name evidence="1" type="ORF">L6164_032625</name>
</gene>
<accession>A0ACB9KP69</accession>
<dbReference type="Proteomes" id="UP000828941">
    <property type="component" value="Chromosome 13"/>
</dbReference>
<proteinExistence type="predicted"/>
<evidence type="ECO:0000313" key="1">
    <source>
        <dbReference type="EMBL" id="KAI4299137.1"/>
    </source>
</evidence>
<organism evidence="1 2">
    <name type="scientific">Bauhinia variegata</name>
    <name type="common">Purple orchid tree</name>
    <name type="synonym">Phanera variegata</name>
    <dbReference type="NCBI Taxonomy" id="167791"/>
    <lineage>
        <taxon>Eukaryota</taxon>
        <taxon>Viridiplantae</taxon>
        <taxon>Streptophyta</taxon>
        <taxon>Embryophyta</taxon>
        <taxon>Tracheophyta</taxon>
        <taxon>Spermatophyta</taxon>
        <taxon>Magnoliopsida</taxon>
        <taxon>eudicotyledons</taxon>
        <taxon>Gunneridae</taxon>
        <taxon>Pentapetalae</taxon>
        <taxon>rosids</taxon>
        <taxon>fabids</taxon>
        <taxon>Fabales</taxon>
        <taxon>Fabaceae</taxon>
        <taxon>Cercidoideae</taxon>
        <taxon>Cercideae</taxon>
        <taxon>Bauhiniinae</taxon>
        <taxon>Bauhinia</taxon>
    </lineage>
</organism>
<name>A0ACB9KP69_BAUVA</name>
<sequence length="333" mass="38562">MLKSYDEIFQGGRIALNADTVLVVRLPETQILSIMSRSQFLAMVLVAFSCLGSIFRAASLSSSHAVVSRFGTAYDPFNVELLNWLFHDLAYDFVFTSSSKDAKFIDRILVALPLDNNPLFDFKEQSNYMDVYVRRYSSIIVALRKTGPANKMEASSTKRKEAKKVALKGLEDVFLEPPRRALVDSKNYLKKIKYLPDLLGDSLEGYERRVFISIGSPEENKEATKWFQHNYPKKNHKFVIHSLQVVQSTDVSVWLSMRLKEEEYVVMKAEAEVVEEMLKKKTMHLVDELFLECKNEWWQNRKTNKGSSRAYWECLNLYGRLRDEGVAVHQWWS</sequence>
<evidence type="ECO:0000313" key="2">
    <source>
        <dbReference type="Proteomes" id="UP000828941"/>
    </source>
</evidence>
<dbReference type="EMBL" id="CM039438">
    <property type="protein sequence ID" value="KAI4299137.1"/>
    <property type="molecule type" value="Genomic_DNA"/>
</dbReference>
<protein>
    <submittedName>
        <fullName evidence="1">Uncharacterized protein</fullName>
    </submittedName>
</protein>
<comment type="caution">
    <text evidence="1">The sequence shown here is derived from an EMBL/GenBank/DDBJ whole genome shotgun (WGS) entry which is preliminary data.</text>
</comment>
<keyword evidence="2" id="KW-1185">Reference proteome</keyword>
<reference evidence="1 2" key="1">
    <citation type="journal article" date="2022" name="DNA Res.">
        <title>Chromosomal-level genome assembly of the orchid tree Bauhinia variegata (Leguminosae; Cercidoideae) supports the allotetraploid origin hypothesis of Bauhinia.</title>
        <authorList>
            <person name="Zhong Y."/>
            <person name="Chen Y."/>
            <person name="Zheng D."/>
            <person name="Pang J."/>
            <person name="Liu Y."/>
            <person name="Luo S."/>
            <person name="Meng S."/>
            <person name="Qian L."/>
            <person name="Wei D."/>
            <person name="Dai S."/>
            <person name="Zhou R."/>
        </authorList>
    </citation>
    <scope>NUCLEOTIDE SEQUENCE [LARGE SCALE GENOMIC DNA]</scope>
    <source>
        <strain evidence="1">BV-YZ2020</strain>
    </source>
</reference>